<sequence>MLEILSTITVTVTGVLVGVEFAVAVFINPIFNRLPRESALAARSDGARLLGRVMPFWYIGSLLLTVGWAILAWDSTAGGLALTGAALLAASVLLSILLLVPINSRAANWSASSAPDDWAQQLQSWDRLHYIRVAIILAGLAMLVIALQK</sequence>
<feature type="transmembrane region" description="Helical" evidence="1">
    <location>
        <begin position="49"/>
        <end position="71"/>
    </location>
</feature>
<evidence type="ECO:0000313" key="3">
    <source>
        <dbReference type="Proteomes" id="UP000061839"/>
    </source>
</evidence>
<reference evidence="2 3" key="1">
    <citation type="journal article" date="2015" name="Genome Announc.">
        <title>Complete Genome Sequencing of Protease-Producing Novel Arthrobacter sp. Strain IHBB 11108 Using PacBio Single-Molecule Real-Time Sequencing Technology.</title>
        <authorList>
            <person name="Kiran S."/>
            <person name="Swarnkar M.K."/>
            <person name="Pal M."/>
            <person name="Thakur R."/>
            <person name="Tewari R."/>
            <person name="Singh A.K."/>
            <person name="Gulati A."/>
        </authorList>
    </citation>
    <scope>NUCLEOTIDE SEQUENCE [LARGE SCALE GENOMIC DNA]</scope>
    <source>
        <strain evidence="2 3">IHBB 11108</strain>
    </source>
</reference>
<dbReference type="STRING" id="1618207.UM93_11720"/>
<dbReference type="InterPro" id="IPR013901">
    <property type="entry name" value="Anthrone_oxy"/>
</dbReference>
<keyword evidence="1" id="KW-0472">Membrane</keyword>
<evidence type="ECO:0000256" key="1">
    <source>
        <dbReference type="SAM" id="Phobius"/>
    </source>
</evidence>
<keyword evidence="1" id="KW-0812">Transmembrane</keyword>
<gene>
    <name evidence="2" type="ORF">UM93_11720</name>
</gene>
<dbReference type="EMBL" id="CP011005">
    <property type="protein sequence ID" value="AJT42012.1"/>
    <property type="molecule type" value="Genomic_DNA"/>
</dbReference>
<dbReference type="HOGENOM" id="CLU_111152_1_3_11"/>
<dbReference type="Pfam" id="PF08592">
    <property type="entry name" value="Anthrone_oxy"/>
    <property type="match status" value="1"/>
</dbReference>
<name>A0A0D4C030_9MICC</name>
<keyword evidence="1" id="KW-1133">Transmembrane helix</keyword>
<dbReference type="AlphaFoldDB" id="A0A0D4C030"/>
<dbReference type="Proteomes" id="UP000061839">
    <property type="component" value="Chromosome"/>
</dbReference>
<feature type="transmembrane region" description="Helical" evidence="1">
    <location>
        <begin position="130"/>
        <end position="147"/>
    </location>
</feature>
<dbReference type="PATRIC" id="fig|1618207.4.peg.2376"/>
<dbReference type="OrthoDB" id="119926at2"/>
<keyword evidence="3" id="KW-1185">Reference proteome</keyword>
<evidence type="ECO:0000313" key="2">
    <source>
        <dbReference type="EMBL" id="AJT42012.1"/>
    </source>
</evidence>
<feature type="transmembrane region" description="Helical" evidence="1">
    <location>
        <begin position="6"/>
        <end position="28"/>
    </location>
</feature>
<proteinExistence type="predicted"/>
<protein>
    <submittedName>
        <fullName evidence="2">Membrane protein</fullName>
    </submittedName>
</protein>
<accession>A0A0D4C030</accession>
<dbReference type="RefSeq" id="WP_045075761.1">
    <property type="nucleotide sequence ID" value="NZ_CP011005.1"/>
</dbReference>
<feature type="transmembrane region" description="Helical" evidence="1">
    <location>
        <begin position="77"/>
        <end position="100"/>
    </location>
</feature>
<dbReference type="KEGG" id="ari:UM93_11720"/>
<organism evidence="2 3">
    <name type="scientific">Psychromicrobium lacuslunae</name>
    <dbReference type="NCBI Taxonomy" id="1618207"/>
    <lineage>
        <taxon>Bacteria</taxon>
        <taxon>Bacillati</taxon>
        <taxon>Actinomycetota</taxon>
        <taxon>Actinomycetes</taxon>
        <taxon>Micrococcales</taxon>
        <taxon>Micrococcaceae</taxon>
        <taxon>Psychromicrobium</taxon>
    </lineage>
</organism>